<evidence type="ECO:0000256" key="1">
    <source>
        <dbReference type="SAM" id="MobiDB-lite"/>
    </source>
</evidence>
<reference evidence="3 4" key="1">
    <citation type="journal article" date="2017" name="Mol. Ecol.">
        <title>Comparative and population genomic landscape of Phellinus noxius: A hypervariable fungus causing root rot in trees.</title>
        <authorList>
            <person name="Chung C.L."/>
            <person name="Lee T.J."/>
            <person name="Akiba M."/>
            <person name="Lee H.H."/>
            <person name="Kuo T.H."/>
            <person name="Liu D."/>
            <person name="Ke H.M."/>
            <person name="Yokoi T."/>
            <person name="Roa M.B."/>
            <person name="Lu M.J."/>
            <person name="Chang Y.Y."/>
            <person name="Ann P.J."/>
            <person name="Tsai J.N."/>
            <person name="Chen C.Y."/>
            <person name="Tzean S.S."/>
            <person name="Ota Y."/>
            <person name="Hattori T."/>
            <person name="Sahashi N."/>
            <person name="Liou R.F."/>
            <person name="Kikuchi T."/>
            <person name="Tsai I.J."/>
        </authorList>
    </citation>
    <scope>NUCLEOTIDE SEQUENCE [LARGE SCALE GENOMIC DNA]</scope>
    <source>
        <strain evidence="3 4">FFPRI411160</strain>
    </source>
</reference>
<dbReference type="InterPro" id="IPR013087">
    <property type="entry name" value="Znf_C2H2_type"/>
</dbReference>
<protein>
    <recommendedName>
        <fullName evidence="2">C2H2-type domain-containing protein</fullName>
    </recommendedName>
</protein>
<feature type="region of interest" description="Disordered" evidence="1">
    <location>
        <begin position="106"/>
        <end position="207"/>
    </location>
</feature>
<feature type="region of interest" description="Disordered" evidence="1">
    <location>
        <begin position="249"/>
        <end position="285"/>
    </location>
</feature>
<dbReference type="InParanoid" id="A0A286UAT4"/>
<proteinExistence type="predicted"/>
<dbReference type="EMBL" id="NBII01000008">
    <property type="protein sequence ID" value="PAV16634.1"/>
    <property type="molecule type" value="Genomic_DNA"/>
</dbReference>
<feature type="domain" description="C2H2-type" evidence="2">
    <location>
        <begin position="369"/>
        <end position="392"/>
    </location>
</feature>
<name>A0A286UAT4_9AGAM</name>
<comment type="caution">
    <text evidence="3">The sequence shown here is derived from an EMBL/GenBank/DDBJ whole genome shotgun (WGS) entry which is preliminary data.</text>
</comment>
<dbReference type="Proteomes" id="UP000217199">
    <property type="component" value="Unassembled WGS sequence"/>
</dbReference>
<sequence>MENNIDTDMLNKLNRQGGNGPRNRSSVNPSLQEFYHTPGPNDLIFQPPFQHTQISEEDMRIKARVENYMNMNEIPIAIPSAAEQHEQQVMDKLNNRRQTQQSTPIVMSRGNGAPANSITSRTMHWGPESTTRTHVDQRRKSTSLPPVSIPSKAFGHPRDSHHPTQSTIQRMQRTTNNRPNQHATQMMNFNYGNRPTQQLPSVATPQVNRAHTSLIPQSAAHGGPRSGPRLETGIQAEGKRRLVQLASGSASLPSRAHGYSSHHPIQSTSQTVQRTTNDRPRMVHHRNGNSVFSQISPKTIEPRERVGAIAGPSTAPRPNVASTIDAPNSRTQVPPGPQAEVRKCERCAGTFKWQHKLDKHIRDRIELVCPEAKCSTMFCYKTDLEKHLSGAHQRSVFICGNCLTRNPNPAFPGFTAFPRRSLFEEHMKTCTQ</sequence>
<evidence type="ECO:0000313" key="4">
    <source>
        <dbReference type="Proteomes" id="UP000217199"/>
    </source>
</evidence>
<feature type="compositionally biased region" description="Polar residues" evidence="1">
    <location>
        <begin position="114"/>
        <end position="130"/>
    </location>
</feature>
<feature type="compositionally biased region" description="Polar residues" evidence="1">
    <location>
        <begin position="163"/>
        <end position="207"/>
    </location>
</feature>
<keyword evidence="4" id="KW-1185">Reference proteome</keyword>
<evidence type="ECO:0000313" key="3">
    <source>
        <dbReference type="EMBL" id="PAV16634.1"/>
    </source>
</evidence>
<organism evidence="3 4">
    <name type="scientific">Pyrrhoderma noxium</name>
    <dbReference type="NCBI Taxonomy" id="2282107"/>
    <lineage>
        <taxon>Eukaryota</taxon>
        <taxon>Fungi</taxon>
        <taxon>Dikarya</taxon>
        <taxon>Basidiomycota</taxon>
        <taxon>Agaricomycotina</taxon>
        <taxon>Agaricomycetes</taxon>
        <taxon>Hymenochaetales</taxon>
        <taxon>Hymenochaetaceae</taxon>
        <taxon>Pyrrhoderma</taxon>
    </lineage>
</organism>
<feature type="compositionally biased region" description="Polar residues" evidence="1">
    <location>
        <begin position="263"/>
        <end position="275"/>
    </location>
</feature>
<accession>A0A286UAT4</accession>
<evidence type="ECO:0000259" key="2">
    <source>
        <dbReference type="PROSITE" id="PS00028"/>
    </source>
</evidence>
<dbReference type="PROSITE" id="PS00028">
    <property type="entry name" value="ZINC_FINGER_C2H2_1"/>
    <property type="match status" value="1"/>
</dbReference>
<feature type="compositionally biased region" description="Polar residues" evidence="1">
    <location>
        <begin position="320"/>
        <end position="332"/>
    </location>
</feature>
<feature type="region of interest" description="Disordered" evidence="1">
    <location>
        <begin position="309"/>
        <end position="338"/>
    </location>
</feature>
<dbReference type="AlphaFoldDB" id="A0A286UAT4"/>
<gene>
    <name evidence="3" type="ORF">PNOK_0825400</name>
</gene>
<feature type="region of interest" description="Disordered" evidence="1">
    <location>
        <begin position="1"/>
        <end position="28"/>
    </location>
</feature>